<feature type="region of interest" description="Disordered" evidence="1">
    <location>
        <begin position="44"/>
        <end position="67"/>
    </location>
</feature>
<dbReference type="OrthoDB" id="5865303at2759"/>
<organism evidence="2 3">
    <name type="scientific">Arctia plantaginis</name>
    <name type="common">Wood tiger moth</name>
    <name type="synonym">Phalaena plantaginis</name>
    <dbReference type="NCBI Taxonomy" id="874455"/>
    <lineage>
        <taxon>Eukaryota</taxon>
        <taxon>Metazoa</taxon>
        <taxon>Ecdysozoa</taxon>
        <taxon>Arthropoda</taxon>
        <taxon>Hexapoda</taxon>
        <taxon>Insecta</taxon>
        <taxon>Pterygota</taxon>
        <taxon>Neoptera</taxon>
        <taxon>Endopterygota</taxon>
        <taxon>Lepidoptera</taxon>
        <taxon>Glossata</taxon>
        <taxon>Ditrysia</taxon>
        <taxon>Noctuoidea</taxon>
        <taxon>Erebidae</taxon>
        <taxon>Arctiinae</taxon>
        <taxon>Arctia</taxon>
    </lineage>
</organism>
<comment type="caution">
    <text evidence="2">The sequence shown here is derived from an EMBL/GenBank/DDBJ whole genome shotgun (WGS) entry which is preliminary data.</text>
</comment>
<evidence type="ECO:0000313" key="3">
    <source>
        <dbReference type="Proteomes" id="UP000494256"/>
    </source>
</evidence>
<evidence type="ECO:0000256" key="1">
    <source>
        <dbReference type="SAM" id="MobiDB-lite"/>
    </source>
</evidence>
<dbReference type="Proteomes" id="UP000494256">
    <property type="component" value="Unassembled WGS sequence"/>
</dbReference>
<evidence type="ECO:0000313" key="2">
    <source>
        <dbReference type="EMBL" id="CAB3258953.1"/>
    </source>
</evidence>
<name>A0A8S1BGS7_ARCPL</name>
<gene>
    <name evidence="2" type="ORF">APLA_LOCUS16410</name>
</gene>
<dbReference type="AlphaFoldDB" id="A0A8S1BGS7"/>
<sequence>MVLLFKVMSFNIAAHTGRYSFPVRPESVHVSKIRRGLCESGNCMREDRRRDGASDASAGNDQEMTPPVDLHNHTLAVLHPYRHAKLIPALYHDISRNLILH</sequence>
<dbReference type="EMBL" id="CADEBD010000677">
    <property type="protein sequence ID" value="CAB3258953.1"/>
    <property type="molecule type" value="Genomic_DNA"/>
</dbReference>
<accession>A0A8S1BGS7</accession>
<feature type="compositionally biased region" description="Basic and acidic residues" evidence="1">
    <location>
        <begin position="44"/>
        <end position="53"/>
    </location>
</feature>
<reference evidence="2 3" key="1">
    <citation type="submission" date="2020-04" db="EMBL/GenBank/DDBJ databases">
        <authorList>
            <person name="Wallbank WR R."/>
            <person name="Pardo Diaz C."/>
            <person name="Kozak K."/>
            <person name="Martin S."/>
            <person name="Jiggins C."/>
            <person name="Moest M."/>
            <person name="Warren A I."/>
            <person name="Byers J.R.P. K."/>
            <person name="Montejo-Kovacevich G."/>
            <person name="Yen C E."/>
        </authorList>
    </citation>
    <scope>NUCLEOTIDE SEQUENCE [LARGE SCALE GENOMIC DNA]</scope>
</reference>
<protein>
    <submittedName>
        <fullName evidence="2">Uncharacterized protein</fullName>
    </submittedName>
</protein>
<proteinExistence type="predicted"/>